<feature type="compositionally biased region" description="Basic and acidic residues" evidence="8">
    <location>
        <begin position="462"/>
        <end position="473"/>
    </location>
</feature>
<dbReference type="PANTHER" id="PTHR15414:SF0">
    <property type="entry name" value="ENDOPLASMIC RETICULUM LECTIN 1"/>
    <property type="match status" value="1"/>
</dbReference>
<dbReference type="OrthoDB" id="448954at2759"/>
<feature type="region of interest" description="Disordered" evidence="8">
    <location>
        <begin position="57"/>
        <end position="77"/>
    </location>
</feature>
<evidence type="ECO:0000256" key="8">
    <source>
        <dbReference type="SAM" id="MobiDB-lite"/>
    </source>
</evidence>
<feature type="signal peptide" evidence="9">
    <location>
        <begin position="1"/>
        <end position="16"/>
    </location>
</feature>
<dbReference type="SUPFAM" id="SSF50911">
    <property type="entry name" value="Mannose 6-phosphate receptor domain"/>
    <property type="match status" value="1"/>
</dbReference>
<dbReference type="InterPro" id="IPR044865">
    <property type="entry name" value="MRH_dom"/>
</dbReference>
<dbReference type="Gene3D" id="2.70.130.10">
    <property type="entry name" value="Mannose-6-phosphate receptor binding domain"/>
    <property type="match status" value="1"/>
</dbReference>
<keyword evidence="6" id="KW-1015">Disulfide bond</keyword>
<evidence type="ECO:0000256" key="3">
    <source>
        <dbReference type="ARBA" id="ARBA00022729"/>
    </source>
</evidence>
<dbReference type="EMBL" id="MU007010">
    <property type="protein sequence ID" value="KAF2436569.1"/>
    <property type="molecule type" value="Genomic_DNA"/>
</dbReference>
<evidence type="ECO:0000256" key="4">
    <source>
        <dbReference type="ARBA" id="ARBA00022734"/>
    </source>
</evidence>
<comment type="subcellular location">
    <subcellularLocation>
        <location evidence="1 7">Endoplasmic reticulum membrane</location>
        <topology evidence="1 7">Peripheral membrane protein</topology>
        <orientation evidence="1 7">Lumenal side</orientation>
    </subcellularLocation>
</comment>
<dbReference type="GO" id="GO:0030246">
    <property type="term" value="F:carbohydrate binding"/>
    <property type="evidence" value="ECO:0007669"/>
    <property type="project" value="UniProtKB-UniRule"/>
</dbReference>
<evidence type="ECO:0000256" key="7">
    <source>
        <dbReference type="RuleBase" id="RU369099"/>
    </source>
</evidence>
<keyword evidence="7" id="KW-0472">Membrane</keyword>
<dbReference type="GO" id="GO:0005789">
    <property type="term" value="C:endoplasmic reticulum membrane"/>
    <property type="evidence" value="ECO:0007669"/>
    <property type="project" value="UniProtKB-SubCell"/>
</dbReference>
<evidence type="ECO:0000256" key="2">
    <source>
        <dbReference type="ARBA" id="ARBA00009918"/>
    </source>
</evidence>
<feature type="domain" description="MRH" evidence="10">
    <location>
        <begin position="150"/>
        <end position="301"/>
    </location>
</feature>
<evidence type="ECO:0000259" key="10">
    <source>
        <dbReference type="PROSITE" id="PS51914"/>
    </source>
</evidence>
<name>A0A9P4P1M1_9PEZI</name>
<dbReference type="InterPro" id="IPR045149">
    <property type="entry name" value="OS-9-like"/>
</dbReference>
<keyword evidence="3 9" id="KW-0732">Signal</keyword>
<comment type="similarity">
    <text evidence="2 7">Belongs to the OS-9 family.</text>
</comment>
<gene>
    <name evidence="11" type="ORF">EJ08DRAFT_729076</name>
</gene>
<dbReference type="Pfam" id="PF07915">
    <property type="entry name" value="PRKCSH"/>
    <property type="match status" value="1"/>
</dbReference>
<evidence type="ECO:0000256" key="5">
    <source>
        <dbReference type="ARBA" id="ARBA00022824"/>
    </source>
</evidence>
<accession>A0A9P4P1M1</accession>
<dbReference type="GO" id="GO:0005788">
    <property type="term" value="C:endoplasmic reticulum lumen"/>
    <property type="evidence" value="ECO:0007669"/>
    <property type="project" value="UniProtKB-UniRule"/>
</dbReference>
<feature type="chain" id="PRO_5040120637" description="Endoplasmic reticulum lectin" evidence="9">
    <location>
        <begin position="17"/>
        <end position="506"/>
    </location>
</feature>
<organism evidence="11 12">
    <name type="scientific">Tothia fuscella</name>
    <dbReference type="NCBI Taxonomy" id="1048955"/>
    <lineage>
        <taxon>Eukaryota</taxon>
        <taxon>Fungi</taxon>
        <taxon>Dikarya</taxon>
        <taxon>Ascomycota</taxon>
        <taxon>Pezizomycotina</taxon>
        <taxon>Dothideomycetes</taxon>
        <taxon>Pleosporomycetidae</taxon>
        <taxon>Venturiales</taxon>
        <taxon>Cylindrosympodiaceae</taxon>
        <taxon>Tothia</taxon>
    </lineage>
</organism>
<protein>
    <recommendedName>
        <fullName evidence="7">Endoplasmic reticulum lectin</fullName>
    </recommendedName>
    <alternativeName>
        <fullName evidence="7">Protein OS-9 homolog</fullName>
    </alternativeName>
</protein>
<evidence type="ECO:0000313" key="12">
    <source>
        <dbReference type="Proteomes" id="UP000800235"/>
    </source>
</evidence>
<dbReference type="PANTHER" id="PTHR15414">
    <property type="entry name" value="OS-9-RELATED"/>
    <property type="match status" value="1"/>
</dbReference>
<feature type="region of interest" description="Disordered" evidence="8">
    <location>
        <begin position="462"/>
        <end position="506"/>
    </location>
</feature>
<dbReference type="InterPro" id="IPR012913">
    <property type="entry name" value="OS9-like_dom"/>
</dbReference>
<keyword evidence="12" id="KW-1185">Reference proteome</keyword>
<dbReference type="PROSITE" id="PS51914">
    <property type="entry name" value="MRH"/>
    <property type="match status" value="1"/>
</dbReference>
<evidence type="ECO:0000256" key="6">
    <source>
        <dbReference type="ARBA" id="ARBA00023157"/>
    </source>
</evidence>
<proteinExistence type="inferred from homology"/>
<keyword evidence="4 7" id="KW-0430">Lectin</keyword>
<dbReference type="GO" id="GO:0030968">
    <property type="term" value="P:endoplasmic reticulum unfolded protein response"/>
    <property type="evidence" value="ECO:0007669"/>
    <property type="project" value="UniProtKB-UniRule"/>
</dbReference>
<dbReference type="Proteomes" id="UP000800235">
    <property type="component" value="Unassembled WGS sequence"/>
</dbReference>
<comment type="function">
    <text evidence="7">Lectin involved in the quality control of the secretory pathway. As a member of the endoplasmic reticulum-associated degradation lumenal (ERAD-L) surveillance system, targets misfolded endoplasmic reticulum lumenal glycoproteins for degradation.</text>
</comment>
<dbReference type="AlphaFoldDB" id="A0A9P4P1M1"/>
<keyword evidence="5 7" id="KW-0256">Endoplasmic reticulum</keyword>
<evidence type="ECO:0000313" key="11">
    <source>
        <dbReference type="EMBL" id="KAF2436569.1"/>
    </source>
</evidence>
<evidence type="ECO:0000256" key="1">
    <source>
        <dbReference type="ARBA" id="ARBA00004367"/>
    </source>
</evidence>
<comment type="caution">
    <text evidence="11">The sequence shown here is derived from an EMBL/GenBank/DDBJ whole genome shotgun (WGS) entry which is preliminary data.</text>
</comment>
<feature type="region of interest" description="Disordered" evidence="8">
    <location>
        <begin position="113"/>
        <end position="132"/>
    </location>
</feature>
<dbReference type="InterPro" id="IPR009011">
    <property type="entry name" value="Man6P_isomerase_rcpt-bd_dom_sf"/>
</dbReference>
<reference evidence="11" key="1">
    <citation type="journal article" date="2020" name="Stud. Mycol.">
        <title>101 Dothideomycetes genomes: a test case for predicting lifestyles and emergence of pathogens.</title>
        <authorList>
            <person name="Haridas S."/>
            <person name="Albert R."/>
            <person name="Binder M."/>
            <person name="Bloem J."/>
            <person name="Labutti K."/>
            <person name="Salamov A."/>
            <person name="Andreopoulos B."/>
            <person name="Baker S."/>
            <person name="Barry K."/>
            <person name="Bills G."/>
            <person name="Bluhm B."/>
            <person name="Cannon C."/>
            <person name="Castanera R."/>
            <person name="Culley D."/>
            <person name="Daum C."/>
            <person name="Ezra D."/>
            <person name="Gonzalez J."/>
            <person name="Henrissat B."/>
            <person name="Kuo A."/>
            <person name="Liang C."/>
            <person name="Lipzen A."/>
            <person name="Lutzoni F."/>
            <person name="Magnuson J."/>
            <person name="Mondo S."/>
            <person name="Nolan M."/>
            <person name="Ohm R."/>
            <person name="Pangilinan J."/>
            <person name="Park H.-J."/>
            <person name="Ramirez L."/>
            <person name="Alfaro M."/>
            <person name="Sun H."/>
            <person name="Tritt A."/>
            <person name="Yoshinaga Y."/>
            <person name="Zwiers L.-H."/>
            <person name="Turgeon B."/>
            <person name="Goodwin S."/>
            <person name="Spatafora J."/>
            <person name="Crous P."/>
            <person name="Grigoriev I."/>
        </authorList>
    </citation>
    <scope>NUCLEOTIDE SEQUENCE</scope>
    <source>
        <strain evidence="11">CBS 130266</strain>
    </source>
</reference>
<dbReference type="GO" id="GO:0030970">
    <property type="term" value="P:retrograde protein transport, ER to cytosol"/>
    <property type="evidence" value="ECO:0007669"/>
    <property type="project" value="TreeGrafter"/>
</dbReference>
<evidence type="ECO:0000256" key="9">
    <source>
        <dbReference type="SAM" id="SignalP"/>
    </source>
</evidence>
<feature type="compositionally biased region" description="Acidic residues" evidence="8">
    <location>
        <begin position="488"/>
        <end position="498"/>
    </location>
</feature>
<sequence>MRNFWALPAFIRIAIASQHQFSVFDDLLAFPQYEIVYSDVVVSEDYAESALSAAAHASSTAPIEPHPTPDTSLHRAYEKHSHLDPDLKLDDEISSYEIMMINGQRYLCSIPRIPPEESQPPVNETSHEEEEKELARAETRGWELIKGLEENCLYFFSGWWSYSFCHGEGVRQFHQLPPGRGVPLGSPPVEDNNVQSYVLGKFEGAPKGGERKTLDGEMKRERISGQEMREQGLARLETKGEARYLVQKLKGGTTCDLTGKERRIEVQFHCQPNNVDRITLIKEVATCQYLMVISTPRLCNDIAFLPPEKTKPHAIGCTPVMPATAIPSYLAAQETKAAEIDDQLDADLIQVLHEIEALVPPRKKTQIVGDIEIGGHAVVPKGKKIAKSVAVGGGKETLVATIAKSGGFLASEKELHAKGIKVTNKEVEGVKKEVERVAAGKPWRLDVVDTPRGKELRGVIEAEEKKKVGKDSEETAVDEATSGGKEEDTGEDATEEGSEERYKEEL</sequence>